<evidence type="ECO:0000256" key="2">
    <source>
        <dbReference type="ARBA" id="ARBA00011643"/>
    </source>
</evidence>
<name>A0A7C2TFZ0_9BACT</name>
<evidence type="ECO:0000256" key="3">
    <source>
        <dbReference type="ARBA" id="ARBA00022112"/>
    </source>
</evidence>
<keyword evidence="4 5" id="KW-0479">Metal-binding</keyword>
<evidence type="ECO:0000256" key="5">
    <source>
        <dbReference type="PIRSR" id="PIRSR602678-1"/>
    </source>
</evidence>
<feature type="binding site" evidence="5">
    <location>
        <position position="229"/>
    </location>
    <ligand>
        <name>a divalent metal cation</name>
        <dbReference type="ChEBI" id="CHEBI:60240"/>
        <label>1</label>
    </ligand>
</feature>
<comment type="caution">
    <text evidence="6">The sequence shown here is derived from an EMBL/GenBank/DDBJ whole genome shotgun (WGS) entry which is preliminary data.</text>
</comment>
<protein>
    <recommendedName>
        <fullName evidence="3">GTP cyclohydrolase 1 type 2 homolog</fullName>
    </recommendedName>
</protein>
<sequence length="278" mass="29824">MTAPLTVDNLLTLLDQISPFSQAEAWDNVGLMVGDPAREVNGILLALDPTEELLAECHAHHCNTLITHHPLIFHPLQNICLNQPQGRLVARAIELRLNIIACHTNLDVIPDGVSGILARRLGIAPGSPIQATGPEAADTGFGRWGRLPAPVPGRSFLDQLAKLLRLESLQVAGPLPETISTVAVCGGSGSDLVRLAAELGADIYISAEIKHAAARWAETRGFCVVDAGHYYSENLVVSQLAATLEQRLATLGQKVPLKISRTQKSPFKAYCYQPSSAE</sequence>
<dbReference type="NCBIfam" id="TIGR00486">
    <property type="entry name" value="YbgI_SA1388"/>
    <property type="match status" value="1"/>
</dbReference>
<comment type="subunit">
    <text evidence="2">Homohexamer.</text>
</comment>
<proteinExistence type="inferred from homology"/>
<feature type="binding site" evidence="5">
    <location>
        <position position="69"/>
    </location>
    <ligand>
        <name>a divalent metal cation</name>
        <dbReference type="ChEBI" id="CHEBI:60240"/>
        <label>1</label>
    </ligand>
</feature>
<feature type="binding site" evidence="5">
    <location>
        <position position="107"/>
    </location>
    <ligand>
        <name>a divalent metal cation</name>
        <dbReference type="ChEBI" id="CHEBI:60240"/>
        <label>1</label>
    </ligand>
</feature>
<gene>
    <name evidence="6" type="ORF">ENN98_02695</name>
</gene>
<dbReference type="EMBL" id="DSDS01000058">
    <property type="protein sequence ID" value="HET97606.1"/>
    <property type="molecule type" value="Genomic_DNA"/>
</dbReference>
<comment type="similarity">
    <text evidence="1">Belongs to the GTP cyclohydrolase I type 2/NIF3 family.</text>
</comment>
<dbReference type="Pfam" id="PF01784">
    <property type="entry name" value="DUF34_NIF3"/>
    <property type="match status" value="1"/>
</dbReference>
<dbReference type="FunFam" id="3.40.1390.30:FF:000001">
    <property type="entry name" value="GTP cyclohydrolase 1 type 2"/>
    <property type="match status" value="1"/>
</dbReference>
<evidence type="ECO:0000256" key="1">
    <source>
        <dbReference type="ARBA" id="ARBA00006964"/>
    </source>
</evidence>
<dbReference type="Proteomes" id="UP000885986">
    <property type="component" value="Unassembled WGS sequence"/>
</dbReference>
<dbReference type="PANTHER" id="PTHR13799">
    <property type="entry name" value="NGG1 INTERACTING FACTOR 3"/>
    <property type="match status" value="1"/>
</dbReference>
<dbReference type="GO" id="GO:0005737">
    <property type="term" value="C:cytoplasm"/>
    <property type="evidence" value="ECO:0007669"/>
    <property type="project" value="TreeGrafter"/>
</dbReference>
<evidence type="ECO:0000256" key="4">
    <source>
        <dbReference type="ARBA" id="ARBA00022723"/>
    </source>
</evidence>
<dbReference type="InterPro" id="IPR036069">
    <property type="entry name" value="DUF34/NIF3_sf"/>
</dbReference>
<dbReference type="InterPro" id="IPR002678">
    <property type="entry name" value="DUF34/NIF3"/>
</dbReference>
<feature type="binding site" evidence="5">
    <location>
        <position position="233"/>
    </location>
    <ligand>
        <name>a divalent metal cation</name>
        <dbReference type="ChEBI" id="CHEBI:60240"/>
        <label>1</label>
    </ligand>
</feature>
<dbReference type="Gene3D" id="3.40.1390.30">
    <property type="entry name" value="NIF3 (NGG1p interacting factor 3)-like"/>
    <property type="match status" value="2"/>
</dbReference>
<feature type="binding site" evidence="5">
    <location>
        <position position="68"/>
    </location>
    <ligand>
        <name>a divalent metal cation</name>
        <dbReference type="ChEBI" id="CHEBI:60240"/>
        <label>1</label>
    </ligand>
</feature>
<dbReference type="AlphaFoldDB" id="A0A7C2TFZ0"/>
<dbReference type="GO" id="GO:0046872">
    <property type="term" value="F:metal ion binding"/>
    <property type="evidence" value="ECO:0007669"/>
    <property type="project" value="UniProtKB-KW"/>
</dbReference>
<organism evidence="6">
    <name type="scientific">Desulfurivibrio alkaliphilus</name>
    <dbReference type="NCBI Taxonomy" id="427923"/>
    <lineage>
        <taxon>Bacteria</taxon>
        <taxon>Pseudomonadati</taxon>
        <taxon>Thermodesulfobacteriota</taxon>
        <taxon>Desulfobulbia</taxon>
        <taxon>Desulfobulbales</taxon>
        <taxon>Desulfobulbaceae</taxon>
        <taxon>Desulfurivibrio</taxon>
    </lineage>
</organism>
<dbReference type="PANTHER" id="PTHR13799:SF14">
    <property type="entry name" value="GTP CYCLOHYDROLASE 1 TYPE 2 HOMOLOG"/>
    <property type="match status" value="1"/>
</dbReference>
<reference evidence="6" key="1">
    <citation type="journal article" date="2020" name="mSystems">
        <title>Genome- and Community-Level Interaction Insights into Carbon Utilization and Element Cycling Functions of Hydrothermarchaeota in Hydrothermal Sediment.</title>
        <authorList>
            <person name="Zhou Z."/>
            <person name="Liu Y."/>
            <person name="Xu W."/>
            <person name="Pan J."/>
            <person name="Luo Z.H."/>
            <person name="Li M."/>
        </authorList>
    </citation>
    <scope>NUCLEOTIDE SEQUENCE [LARGE SCALE GENOMIC DNA]</scope>
    <source>
        <strain evidence="6">SpSt-1224</strain>
    </source>
</reference>
<dbReference type="SUPFAM" id="SSF102705">
    <property type="entry name" value="NIF3 (NGG1p interacting factor 3)-like"/>
    <property type="match status" value="1"/>
</dbReference>
<evidence type="ECO:0000313" key="6">
    <source>
        <dbReference type="EMBL" id="HET97606.1"/>
    </source>
</evidence>
<accession>A0A7C2TFZ0</accession>